<dbReference type="EMBL" id="JADCNL010000280">
    <property type="protein sequence ID" value="KAG0448744.1"/>
    <property type="molecule type" value="Genomic_DNA"/>
</dbReference>
<keyword evidence="2" id="KW-1185">Reference proteome</keyword>
<evidence type="ECO:0000313" key="1">
    <source>
        <dbReference type="EMBL" id="KAG0448744.1"/>
    </source>
</evidence>
<comment type="caution">
    <text evidence="1">The sequence shown here is derived from an EMBL/GenBank/DDBJ whole genome shotgun (WGS) entry which is preliminary data.</text>
</comment>
<dbReference type="Proteomes" id="UP000636800">
    <property type="component" value="Unassembled WGS sequence"/>
</dbReference>
<reference evidence="1 2" key="1">
    <citation type="journal article" date="2020" name="Nat. Food">
        <title>A phased Vanilla planifolia genome enables genetic improvement of flavour and production.</title>
        <authorList>
            <person name="Hasing T."/>
            <person name="Tang H."/>
            <person name="Brym M."/>
            <person name="Khazi F."/>
            <person name="Huang T."/>
            <person name="Chambers A.H."/>
        </authorList>
    </citation>
    <scope>NUCLEOTIDE SEQUENCE [LARGE SCALE GENOMIC DNA]</scope>
    <source>
        <tissue evidence="1">Leaf</tissue>
    </source>
</reference>
<name>A0A835P916_VANPL</name>
<proteinExistence type="predicted"/>
<protein>
    <submittedName>
        <fullName evidence="1">Uncharacterized protein</fullName>
    </submittedName>
</protein>
<sequence>MAFVQSDRKQWTELLFKQEGLGGRELKNSRSSVGMLRDFSLQRPADKNSRDADIEDIALERKLYPGDSYGRGVEEFRWKAMKCVKMGRNTNHEALCSRMRPERLKLGEQMGLETPMSYVPTSLKARST</sequence>
<dbReference type="OrthoDB" id="27140at2759"/>
<accession>A0A835P916</accession>
<dbReference type="AlphaFoldDB" id="A0A835P916"/>
<evidence type="ECO:0000313" key="2">
    <source>
        <dbReference type="Proteomes" id="UP000636800"/>
    </source>
</evidence>
<organism evidence="1 2">
    <name type="scientific">Vanilla planifolia</name>
    <name type="common">Vanilla</name>
    <dbReference type="NCBI Taxonomy" id="51239"/>
    <lineage>
        <taxon>Eukaryota</taxon>
        <taxon>Viridiplantae</taxon>
        <taxon>Streptophyta</taxon>
        <taxon>Embryophyta</taxon>
        <taxon>Tracheophyta</taxon>
        <taxon>Spermatophyta</taxon>
        <taxon>Magnoliopsida</taxon>
        <taxon>Liliopsida</taxon>
        <taxon>Asparagales</taxon>
        <taxon>Orchidaceae</taxon>
        <taxon>Vanilloideae</taxon>
        <taxon>Vanilleae</taxon>
        <taxon>Vanilla</taxon>
    </lineage>
</organism>
<gene>
    <name evidence="1" type="ORF">HPP92_027676</name>
</gene>